<proteinExistence type="predicted"/>
<accession>W6E9T6</accession>
<protein>
    <submittedName>
        <fullName evidence="1">Uncharacterized protein</fullName>
    </submittedName>
</protein>
<keyword evidence="2" id="KW-1185">Reference proteome</keyword>
<sequence length="130" mass="14677">MITDRHDKPHFVGTAQTNHGFQLPRMVKGDKLVFVTTWTNPNDAENQRQALMQRHIITNRKRYSTGKVRCINTVQHATHNSVSNYPPVTYDTAAAAAKAIGVTPAQMSLHLNNRATYPTIKGYIFERVSE</sequence>
<gene>
    <name evidence="1" type="ORF">P106B_80</name>
</gene>
<dbReference type="RefSeq" id="YP_009006006.1">
    <property type="nucleotide sequence ID" value="NC_023566.1"/>
</dbReference>
<dbReference type="KEGG" id="vg:18503026"/>
<dbReference type="GeneID" id="18503026"/>
<evidence type="ECO:0000313" key="1">
    <source>
        <dbReference type="EMBL" id="AHJ10763.1"/>
    </source>
</evidence>
<reference evidence="1 2" key="1">
    <citation type="journal article" date="2015" name="Microbiology">
        <title>Genomic and phenotypic characterization of Rhizobium gallicum phage vB_RglS_P106B.</title>
        <authorList>
            <person name="Halmillawewa A.P."/>
            <person name="Restrepo-Cordoba M."/>
            <person name="Yost C.K."/>
            <person name="Hynes M.F."/>
        </authorList>
    </citation>
    <scope>NUCLEOTIDE SEQUENCE [LARGE SCALE GENOMIC DNA]</scope>
</reference>
<dbReference type="EMBL" id="KF977490">
    <property type="protein sequence ID" value="AHJ10763.1"/>
    <property type="molecule type" value="Genomic_DNA"/>
</dbReference>
<dbReference type="Proteomes" id="UP000019367">
    <property type="component" value="Segment"/>
</dbReference>
<name>W6E9T6_9CAUD</name>
<organism evidence="1 2">
    <name type="scientific">Rhizobium phage vB_RglS_P106B</name>
    <dbReference type="NCBI Taxonomy" id="1458697"/>
    <lineage>
        <taxon>Viruses</taxon>
        <taxon>Duplodnaviria</taxon>
        <taxon>Heunggongvirae</taxon>
        <taxon>Uroviricota</taxon>
        <taxon>Caudoviricetes</taxon>
        <taxon>Rigallicvirus</taxon>
        <taxon>Rigallicvirus P106B</taxon>
    </lineage>
</organism>
<evidence type="ECO:0000313" key="2">
    <source>
        <dbReference type="Proteomes" id="UP000019367"/>
    </source>
</evidence>